<dbReference type="InterPro" id="IPR009057">
    <property type="entry name" value="Homeodomain-like_sf"/>
</dbReference>
<dbReference type="SMART" id="SM00448">
    <property type="entry name" value="REC"/>
    <property type="match status" value="1"/>
</dbReference>
<dbReference type="PANTHER" id="PTHR43280:SF28">
    <property type="entry name" value="HTH-TYPE TRANSCRIPTIONAL ACTIVATOR RHAS"/>
    <property type="match status" value="1"/>
</dbReference>
<evidence type="ECO:0000256" key="4">
    <source>
        <dbReference type="ARBA" id="ARBA00023163"/>
    </source>
</evidence>
<keyword evidence="3" id="KW-0238">DNA-binding</keyword>
<evidence type="ECO:0000313" key="10">
    <source>
        <dbReference type="EMBL" id="RDY30809.1"/>
    </source>
</evidence>
<dbReference type="InterPro" id="IPR020449">
    <property type="entry name" value="Tscrpt_reg_AraC-type_HTH"/>
</dbReference>
<dbReference type="RefSeq" id="WP_094377129.1">
    <property type="nucleotide sequence ID" value="NZ_NOKA02000028.1"/>
</dbReference>
<dbReference type="PROSITE" id="PS01124">
    <property type="entry name" value="HTH_ARAC_FAMILY_2"/>
    <property type="match status" value="1"/>
</dbReference>
<dbReference type="PROSITE" id="PS50110">
    <property type="entry name" value="RESPONSE_REGULATORY"/>
    <property type="match status" value="1"/>
</dbReference>
<keyword evidence="2" id="KW-0805">Transcription regulation</keyword>
<evidence type="ECO:0000313" key="11">
    <source>
        <dbReference type="Proteomes" id="UP000216411"/>
    </source>
</evidence>
<evidence type="ECO:0000256" key="2">
    <source>
        <dbReference type="ARBA" id="ARBA00023015"/>
    </source>
</evidence>
<dbReference type="GO" id="GO:0000160">
    <property type="term" value="P:phosphorelay signal transduction system"/>
    <property type="evidence" value="ECO:0007669"/>
    <property type="project" value="InterPro"/>
</dbReference>
<dbReference type="SUPFAM" id="SSF46689">
    <property type="entry name" value="Homeodomain-like"/>
    <property type="match status" value="2"/>
</dbReference>
<evidence type="ECO:0000256" key="5">
    <source>
        <dbReference type="ARBA" id="ARBA00024867"/>
    </source>
</evidence>
<dbReference type="CDD" id="cd17536">
    <property type="entry name" value="REC_YesN-like"/>
    <property type="match status" value="1"/>
</dbReference>
<dbReference type="PRINTS" id="PR00032">
    <property type="entry name" value="HTHARAC"/>
</dbReference>
<dbReference type="InterPro" id="IPR011006">
    <property type="entry name" value="CheY-like_superfamily"/>
</dbReference>
<keyword evidence="6" id="KW-0597">Phosphoprotein</keyword>
<dbReference type="SMART" id="SM00342">
    <property type="entry name" value="HTH_ARAC"/>
    <property type="match status" value="1"/>
</dbReference>
<dbReference type="EMBL" id="NOKA02000028">
    <property type="protein sequence ID" value="RDY30809.1"/>
    <property type="molecule type" value="Genomic_DNA"/>
</dbReference>
<dbReference type="Proteomes" id="UP000216411">
    <property type="component" value="Unassembled WGS sequence"/>
</dbReference>
<accession>A0A255IL42</accession>
<dbReference type="EMBL" id="QICS01000003">
    <property type="protein sequence ID" value="PXV91636.1"/>
    <property type="molecule type" value="Genomic_DNA"/>
</dbReference>
<dbReference type="InterPro" id="IPR018060">
    <property type="entry name" value="HTH_AraC"/>
</dbReference>
<evidence type="ECO:0000259" key="8">
    <source>
        <dbReference type="PROSITE" id="PS50110"/>
    </source>
</evidence>
<dbReference type="AlphaFoldDB" id="A0A255IL42"/>
<keyword evidence="11" id="KW-1185">Reference proteome</keyword>
<dbReference type="Pfam" id="PF12833">
    <property type="entry name" value="HTH_18"/>
    <property type="match status" value="1"/>
</dbReference>
<dbReference type="GO" id="GO:0003700">
    <property type="term" value="F:DNA-binding transcription factor activity"/>
    <property type="evidence" value="ECO:0007669"/>
    <property type="project" value="InterPro"/>
</dbReference>
<dbReference type="Gene3D" id="1.10.10.60">
    <property type="entry name" value="Homeodomain-like"/>
    <property type="match status" value="2"/>
</dbReference>
<feature type="domain" description="HTH araC/xylS-type" evidence="7">
    <location>
        <begin position="158"/>
        <end position="256"/>
    </location>
</feature>
<name>A0A255IL42_9FIRM</name>
<dbReference type="Proteomes" id="UP000247523">
    <property type="component" value="Unassembled WGS sequence"/>
</dbReference>
<evidence type="ECO:0000313" key="9">
    <source>
        <dbReference type="EMBL" id="PXV91636.1"/>
    </source>
</evidence>
<gene>
    <name evidence="9" type="ORF">C8E03_103194</name>
    <name evidence="10" type="ORF">CG710_012985</name>
</gene>
<reference evidence="10 11" key="1">
    <citation type="journal article" date="2017" name="Genome Announc.">
        <title>Draft Genome Sequence of a Sporulating and Motile Strain of Lachnotalea glycerini Isolated from Water in Quebec City, Canada.</title>
        <authorList>
            <person name="Maheux A.F."/>
            <person name="Boudreau D.K."/>
            <person name="Berube E."/>
            <person name="Boissinot M."/>
            <person name="Raymond F."/>
            <person name="Brodeur S."/>
            <person name="Corbeil J."/>
            <person name="Isabel S."/>
            <person name="Omar R.F."/>
            <person name="Bergeron M.G."/>
        </authorList>
    </citation>
    <scope>NUCLEOTIDE SEQUENCE [LARGE SCALE GENOMIC DNA]</scope>
    <source>
        <strain evidence="10 11">CCRI-19302</strain>
    </source>
</reference>
<dbReference type="InterPro" id="IPR001789">
    <property type="entry name" value="Sig_transdc_resp-reg_receiver"/>
</dbReference>
<dbReference type="Gene3D" id="3.40.50.2300">
    <property type="match status" value="1"/>
</dbReference>
<reference evidence="9 12" key="2">
    <citation type="submission" date="2018-05" db="EMBL/GenBank/DDBJ databases">
        <title>Genomic Encyclopedia of Type Strains, Phase IV (KMG-IV): sequencing the most valuable type-strain genomes for metagenomic binning, comparative biology and taxonomic classification.</title>
        <authorList>
            <person name="Goeker M."/>
        </authorList>
    </citation>
    <scope>NUCLEOTIDE SEQUENCE [LARGE SCALE GENOMIC DNA]</scope>
    <source>
        <strain evidence="9 12">DSM 28816</strain>
    </source>
</reference>
<dbReference type="GO" id="GO:0043565">
    <property type="term" value="F:sequence-specific DNA binding"/>
    <property type="evidence" value="ECO:0007669"/>
    <property type="project" value="InterPro"/>
</dbReference>
<comment type="function">
    <text evidence="5">May play the central regulatory role in sporulation. It may be an element of the effector pathway responsible for the activation of sporulation genes in response to nutritional stress. Spo0A may act in concert with spo0H (a sigma factor) to control the expression of some genes that are critical to the sporulation process.</text>
</comment>
<reference evidence="10" key="3">
    <citation type="submission" date="2018-07" db="EMBL/GenBank/DDBJ databases">
        <authorList>
            <person name="Quirk P.G."/>
            <person name="Krulwich T.A."/>
        </authorList>
    </citation>
    <scope>NUCLEOTIDE SEQUENCE</scope>
    <source>
        <strain evidence="10">CCRI-19302</strain>
    </source>
</reference>
<dbReference type="PROSITE" id="PS00041">
    <property type="entry name" value="HTH_ARAC_FAMILY_1"/>
    <property type="match status" value="1"/>
</dbReference>
<evidence type="ECO:0000313" key="12">
    <source>
        <dbReference type="Proteomes" id="UP000247523"/>
    </source>
</evidence>
<protein>
    <recommendedName>
        <fullName evidence="1">Stage 0 sporulation protein A homolog</fullName>
    </recommendedName>
</protein>
<organism evidence="9 12">
    <name type="scientific">Lachnotalea glycerini</name>
    <dbReference type="NCBI Taxonomy" id="1763509"/>
    <lineage>
        <taxon>Bacteria</taxon>
        <taxon>Bacillati</taxon>
        <taxon>Bacillota</taxon>
        <taxon>Clostridia</taxon>
        <taxon>Lachnospirales</taxon>
        <taxon>Lachnospiraceae</taxon>
        <taxon>Lachnotalea</taxon>
    </lineage>
</organism>
<dbReference type="SUPFAM" id="SSF52172">
    <property type="entry name" value="CheY-like"/>
    <property type="match status" value="1"/>
</dbReference>
<evidence type="ECO:0000256" key="3">
    <source>
        <dbReference type="ARBA" id="ARBA00023125"/>
    </source>
</evidence>
<dbReference type="PANTHER" id="PTHR43280">
    <property type="entry name" value="ARAC-FAMILY TRANSCRIPTIONAL REGULATOR"/>
    <property type="match status" value="1"/>
</dbReference>
<keyword evidence="4" id="KW-0804">Transcription</keyword>
<proteinExistence type="predicted"/>
<comment type="caution">
    <text evidence="9">The sequence shown here is derived from an EMBL/GenBank/DDBJ whole genome shotgun (WGS) entry which is preliminary data.</text>
</comment>
<feature type="modified residue" description="4-aspartylphosphate" evidence="6">
    <location>
        <position position="55"/>
    </location>
</feature>
<evidence type="ECO:0000256" key="6">
    <source>
        <dbReference type="PROSITE-ProRule" id="PRU00169"/>
    </source>
</evidence>
<feature type="domain" description="Response regulatory" evidence="8">
    <location>
        <begin position="3"/>
        <end position="120"/>
    </location>
</feature>
<dbReference type="OrthoDB" id="1769137at2"/>
<evidence type="ECO:0000259" key="7">
    <source>
        <dbReference type="PROSITE" id="PS01124"/>
    </source>
</evidence>
<dbReference type="Pfam" id="PF00072">
    <property type="entry name" value="Response_reg"/>
    <property type="match status" value="1"/>
</dbReference>
<dbReference type="InterPro" id="IPR018062">
    <property type="entry name" value="HTH_AraC-typ_CS"/>
</dbReference>
<evidence type="ECO:0000256" key="1">
    <source>
        <dbReference type="ARBA" id="ARBA00018672"/>
    </source>
</evidence>
<sequence>MYHMLIADDEPIERMVICKTVKAKFKNQFEIVQAVNGREAIELFKEKKFHIVILDIEMPGITGLEAAEKIRKMDKYCNIIFLTAYDDFSYAKKAITIKALNYLLKPSSEDEIVSVVNEAIKMLGEQEESDTQKGLKNKETFDTTNDKLEYERISVVREEILRFIKMHYIEEISTQDVAEAMNYSNAYFCKLFKQSFDKSFTTYLTEYRVEKAKQLLIDITINVKEISDKVGYKDSNYFAKVFKRVVGVTPSEYRMIVLGK</sequence>